<comment type="subcellular location">
    <subcellularLocation>
        <location evidence="1">Membrane</location>
        <topology evidence="1">Multi-pass membrane protein</topology>
    </subcellularLocation>
</comment>
<dbReference type="PANTHER" id="PTHR16172">
    <property type="entry name" value="MAJOR FACILITATOR SUPERFAMILY DOMAIN-CONTAINING PROTEIN 6-LIKE"/>
    <property type="match status" value="1"/>
</dbReference>
<evidence type="ECO:0000256" key="6">
    <source>
        <dbReference type="SAM" id="Phobius"/>
    </source>
</evidence>
<accession>A0AAV2BTB9</accession>
<dbReference type="AlphaFoldDB" id="A0AAV2BTB9"/>
<keyword evidence="9" id="KW-1185">Reference proteome</keyword>
<evidence type="ECO:0000259" key="7">
    <source>
        <dbReference type="Pfam" id="PF12832"/>
    </source>
</evidence>
<gene>
    <name evidence="8" type="ORF">LARSCL_LOCUS21162</name>
</gene>
<protein>
    <recommendedName>
        <fullName evidence="7">Major facilitator superfamily associated domain-containing protein</fullName>
    </recommendedName>
</protein>
<evidence type="ECO:0000256" key="4">
    <source>
        <dbReference type="ARBA" id="ARBA00022989"/>
    </source>
</evidence>
<proteinExistence type="inferred from homology"/>
<feature type="non-terminal residue" evidence="8">
    <location>
        <position position="1"/>
    </location>
</feature>
<dbReference type="Pfam" id="PF12832">
    <property type="entry name" value="MFS_1_like"/>
    <property type="match status" value="1"/>
</dbReference>
<evidence type="ECO:0000256" key="2">
    <source>
        <dbReference type="ARBA" id="ARBA00005241"/>
    </source>
</evidence>
<dbReference type="SUPFAM" id="SSF103473">
    <property type="entry name" value="MFS general substrate transporter"/>
    <property type="match status" value="1"/>
</dbReference>
<dbReference type="InterPro" id="IPR036259">
    <property type="entry name" value="MFS_trans_sf"/>
</dbReference>
<reference evidence="8 9" key="1">
    <citation type="submission" date="2024-04" db="EMBL/GenBank/DDBJ databases">
        <authorList>
            <person name="Rising A."/>
            <person name="Reimegard J."/>
            <person name="Sonavane S."/>
            <person name="Akerstrom W."/>
            <person name="Nylinder S."/>
            <person name="Hedman E."/>
            <person name="Kallberg Y."/>
        </authorList>
    </citation>
    <scope>NUCLEOTIDE SEQUENCE [LARGE SCALE GENOMIC DNA]</scope>
</reference>
<feature type="transmembrane region" description="Helical" evidence="6">
    <location>
        <begin position="39"/>
        <end position="58"/>
    </location>
</feature>
<comment type="similarity">
    <text evidence="2">Belongs to the major facilitator superfamily. MFSD6 family.</text>
</comment>
<sequence>IIRKFGHYQILSAALLVYGLRFLFYSYLYNPWWVLPVEISHGITYGLYYTVIASYGKLSSKPGTEATTQSILFTTHEGLGAGLGCVFAGMGFDYFGTHLTLFFISIYFGIDFIISLLLYFFIIRKKGSHIQINDYSQEQPNGKENWSKNPFGVVSLTCYSRTFENLI</sequence>
<evidence type="ECO:0000313" key="8">
    <source>
        <dbReference type="EMBL" id="CAL1299117.1"/>
    </source>
</evidence>
<dbReference type="Proteomes" id="UP001497382">
    <property type="component" value="Unassembled WGS sequence"/>
</dbReference>
<evidence type="ECO:0000256" key="1">
    <source>
        <dbReference type="ARBA" id="ARBA00004141"/>
    </source>
</evidence>
<dbReference type="EMBL" id="CAXIEN010000485">
    <property type="protein sequence ID" value="CAL1299117.1"/>
    <property type="molecule type" value="Genomic_DNA"/>
</dbReference>
<dbReference type="PANTHER" id="PTHR16172:SF41">
    <property type="entry name" value="MAJOR FACILITATOR SUPERFAMILY DOMAIN-CONTAINING PROTEIN 6-LIKE"/>
    <property type="match status" value="1"/>
</dbReference>
<dbReference type="Gene3D" id="1.20.1250.20">
    <property type="entry name" value="MFS general substrate transporter like domains"/>
    <property type="match status" value="1"/>
</dbReference>
<keyword evidence="5 6" id="KW-0472">Membrane</keyword>
<feature type="transmembrane region" description="Helical" evidence="6">
    <location>
        <begin position="98"/>
        <end position="122"/>
    </location>
</feature>
<evidence type="ECO:0000256" key="3">
    <source>
        <dbReference type="ARBA" id="ARBA00022692"/>
    </source>
</evidence>
<evidence type="ECO:0000313" key="9">
    <source>
        <dbReference type="Proteomes" id="UP001497382"/>
    </source>
</evidence>
<evidence type="ECO:0000256" key="5">
    <source>
        <dbReference type="ARBA" id="ARBA00023136"/>
    </source>
</evidence>
<dbReference type="GO" id="GO:0016020">
    <property type="term" value="C:membrane"/>
    <property type="evidence" value="ECO:0007669"/>
    <property type="project" value="UniProtKB-SubCell"/>
</dbReference>
<dbReference type="InterPro" id="IPR024989">
    <property type="entry name" value="MFS_assoc_dom"/>
</dbReference>
<keyword evidence="3 6" id="KW-0812">Transmembrane</keyword>
<organism evidence="8 9">
    <name type="scientific">Larinioides sclopetarius</name>
    <dbReference type="NCBI Taxonomy" id="280406"/>
    <lineage>
        <taxon>Eukaryota</taxon>
        <taxon>Metazoa</taxon>
        <taxon>Ecdysozoa</taxon>
        <taxon>Arthropoda</taxon>
        <taxon>Chelicerata</taxon>
        <taxon>Arachnida</taxon>
        <taxon>Araneae</taxon>
        <taxon>Araneomorphae</taxon>
        <taxon>Entelegynae</taxon>
        <taxon>Araneoidea</taxon>
        <taxon>Araneidae</taxon>
        <taxon>Larinioides</taxon>
    </lineage>
</organism>
<name>A0AAV2BTB9_9ARAC</name>
<feature type="transmembrane region" description="Helical" evidence="6">
    <location>
        <begin position="70"/>
        <end position="92"/>
    </location>
</feature>
<feature type="domain" description="Major facilitator superfamily associated" evidence="7">
    <location>
        <begin position="1"/>
        <end position="100"/>
    </location>
</feature>
<keyword evidence="4 6" id="KW-1133">Transmembrane helix</keyword>
<comment type="caution">
    <text evidence="8">The sequence shown here is derived from an EMBL/GenBank/DDBJ whole genome shotgun (WGS) entry which is preliminary data.</text>
</comment>
<feature type="transmembrane region" description="Helical" evidence="6">
    <location>
        <begin position="7"/>
        <end position="27"/>
    </location>
</feature>
<dbReference type="InterPro" id="IPR051717">
    <property type="entry name" value="MFS_MFSD6"/>
</dbReference>